<gene>
    <name evidence="5" type="ORF">GDO81_010309</name>
</gene>
<evidence type="ECO:0000256" key="3">
    <source>
        <dbReference type="RuleBase" id="RU361235"/>
    </source>
</evidence>
<evidence type="ECO:0000256" key="1">
    <source>
        <dbReference type="ARBA" id="ARBA00005964"/>
    </source>
</evidence>
<evidence type="ECO:0000313" key="5">
    <source>
        <dbReference type="EMBL" id="KAG8577833.1"/>
    </source>
</evidence>
<dbReference type="SUPFAM" id="SSF53474">
    <property type="entry name" value="alpha/beta-Hydrolases"/>
    <property type="match status" value="1"/>
</dbReference>
<dbReference type="PROSITE" id="PS00122">
    <property type="entry name" value="CARBOXYLESTERASE_B_1"/>
    <property type="match status" value="1"/>
</dbReference>
<keyword evidence="6" id="KW-1185">Reference proteome</keyword>
<protein>
    <recommendedName>
        <fullName evidence="3">Carboxylic ester hydrolase</fullName>
        <ecNumber evidence="3">3.1.1.-</ecNumber>
    </recommendedName>
</protein>
<evidence type="ECO:0000256" key="2">
    <source>
        <dbReference type="ARBA" id="ARBA00022801"/>
    </source>
</evidence>
<dbReference type="PANTHER" id="PTHR11559">
    <property type="entry name" value="CARBOXYLESTERASE"/>
    <property type="match status" value="1"/>
</dbReference>
<dbReference type="Proteomes" id="UP000824782">
    <property type="component" value="Unassembled WGS sequence"/>
</dbReference>
<sequence>MDQVASLQWVQESISDFGGDPTSVTIFGESAGAISVSALVLSPVSKGLFHRAIAESGVVRMLSMVVSKFEDLIKNQNLVAKISGCDLASIADCLKKKSEKEFLAIAKAMGMQPFPASVDGVFLPKPPEEMLANKESNKVPFIIGMNNHEFGWVAPMLLNVTGITEGMTRESVISTLQNLPLLGLSPEVIPFAVEEYIGGTTNLVEIRDHFLDLCGDIMFVIPAVNIARYYRDMGLPVYFYEYQHPPSLLAPTRPSYVKGDHTDELLFVFGGPFLRDDVIFAGNATNEEKHLARAVMRYWANFARNGDPNSPGLTAWPQYGTDEHYMELNLKQKSSSKLKEKRVKFWTEILPKKILSGAKDEIDHKEL</sequence>
<feature type="domain" description="Carboxylesterase type B" evidence="4">
    <location>
        <begin position="1"/>
        <end position="346"/>
    </location>
</feature>
<dbReference type="InterPro" id="IPR019826">
    <property type="entry name" value="Carboxylesterase_B_AS"/>
</dbReference>
<proteinExistence type="inferred from homology"/>
<dbReference type="GO" id="GO:0016787">
    <property type="term" value="F:hydrolase activity"/>
    <property type="evidence" value="ECO:0007669"/>
    <property type="project" value="UniProtKB-KW"/>
</dbReference>
<accession>A0AAV7BYX2</accession>
<evidence type="ECO:0000259" key="4">
    <source>
        <dbReference type="Pfam" id="PF00135"/>
    </source>
</evidence>
<dbReference type="Gene3D" id="3.40.50.1820">
    <property type="entry name" value="alpha/beta hydrolase"/>
    <property type="match status" value="1"/>
</dbReference>
<dbReference type="EC" id="3.1.1.-" evidence="3"/>
<evidence type="ECO:0000313" key="6">
    <source>
        <dbReference type="Proteomes" id="UP000824782"/>
    </source>
</evidence>
<dbReference type="AlphaFoldDB" id="A0AAV7BYX2"/>
<dbReference type="Pfam" id="PF00135">
    <property type="entry name" value="COesterase"/>
    <property type="match status" value="1"/>
</dbReference>
<comment type="caution">
    <text evidence="5">The sequence shown here is derived from an EMBL/GenBank/DDBJ whole genome shotgun (WGS) entry which is preliminary data.</text>
</comment>
<dbReference type="InterPro" id="IPR029058">
    <property type="entry name" value="AB_hydrolase_fold"/>
</dbReference>
<dbReference type="InterPro" id="IPR002018">
    <property type="entry name" value="CarbesteraseB"/>
</dbReference>
<keyword evidence="2 3" id="KW-0378">Hydrolase</keyword>
<name>A0AAV7BYX2_ENGPU</name>
<dbReference type="InterPro" id="IPR050309">
    <property type="entry name" value="Type-B_Carboxylest/Lipase"/>
</dbReference>
<dbReference type="EMBL" id="WNYA01000004">
    <property type="protein sequence ID" value="KAG8577833.1"/>
    <property type="molecule type" value="Genomic_DNA"/>
</dbReference>
<reference evidence="5" key="1">
    <citation type="thesis" date="2020" institute="ProQuest LLC" country="789 East Eisenhower Parkway, Ann Arbor, MI, USA">
        <title>Comparative Genomics and Chromosome Evolution.</title>
        <authorList>
            <person name="Mudd A.B."/>
        </authorList>
    </citation>
    <scope>NUCLEOTIDE SEQUENCE</scope>
    <source>
        <strain evidence="5">237g6f4</strain>
        <tissue evidence="5">Blood</tissue>
    </source>
</reference>
<organism evidence="5 6">
    <name type="scientific">Engystomops pustulosus</name>
    <name type="common">Tungara frog</name>
    <name type="synonym">Physalaemus pustulosus</name>
    <dbReference type="NCBI Taxonomy" id="76066"/>
    <lineage>
        <taxon>Eukaryota</taxon>
        <taxon>Metazoa</taxon>
        <taxon>Chordata</taxon>
        <taxon>Craniata</taxon>
        <taxon>Vertebrata</taxon>
        <taxon>Euteleostomi</taxon>
        <taxon>Amphibia</taxon>
        <taxon>Batrachia</taxon>
        <taxon>Anura</taxon>
        <taxon>Neobatrachia</taxon>
        <taxon>Hyloidea</taxon>
        <taxon>Leptodactylidae</taxon>
        <taxon>Leiuperinae</taxon>
        <taxon>Engystomops</taxon>
    </lineage>
</organism>
<comment type="similarity">
    <text evidence="1 3">Belongs to the type-B carboxylesterase/lipase family.</text>
</comment>